<gene>
    <name evidence="1" type="ORF">SDC9_212416</name>
</gene>
<evidence type="ECO:0000313" key="1">
    <source>
        <dbReference type="EMBL" id="MPN64640.1"/>
    </source>
</evidence>
<comment type="caution">
    <text evidence="1">The sequence shown here is derived from an EMBL/GenBank/DDBJ whole genome shotgun (WGS) entry which is preliminary data.</text>
</comment>
<dbReference type="AlphaFoldDB" id="A0A645JNH1"/>
<accession>A0A645JNH1</accession>
<organism evidence="1">
    <name type="scientific">bioreactor metagenome</name>
    <dbReference type="NCBI Taxonomy" id="1076179"/>
    <lineage>
        <taxon>unclassified sequences</taxon>
        <taxon>metagenomes</taxon>
        <taxon>ecological metagenomes</taxon>
    </lineage>
</organism>
<reference evidence="1" key="1">
    <citation type="submission" date="2019-08" db="EMBL/GenBank/DDBJ databases">
        <authorList>
            <person name="Kucharzyk K."/>
            <person name="Murdoch R.W."/>
            <person name="Higgins S."/>
            <person name="Loffler F."/>
        </authorList>
    </citation>
    <scope>NUCLEOTIDE SEQUENCE</scope>
</reference>
<proteinExistence type="predicted"/>
<sequence length="72" mass="7973">MYSFVNATILSRPLVANSFLFISYKTSVRRSLETAINACFRTRTVSALVMKATKNIMTNVTGYPGSTVFSVK</sequence>
<dbReference type="EMBL" id="VSSQ01145796">
    <property type="protein sequence ID" value="MPN64640.1"/>
    <property type="molecule type" value="Genomic_DNA"/>
</dbReference>
<name>A0A645JNH1_9ZZZZ</name>
<protein>
    <submittedName>
        <fullName evidence="1">Uncharacterized protein</fullName>
    </submittedName>
</protein>